<sequence>MEYLSGGPVGQFLCVDVRGVFLRCGDFHFHSSVSRHLSLRYLIPLGELNCQAQALAHSTHRRLAVSWDGPVLS</sequence>
<dbReference type="EMBL" id="JH001055">
    <property type="protein sequence ID" value="EGW10744.1"/>
    <property type="molecule type" value="Genomic_DNA"/>
</dbReference>
<dbReference type="InParanoid" id="G3I190"/>
<evidence type="ECO:0000313" key="2">
    <source>
        <dbReference type="Proteomes" id="UP000001075"/>
    </source>
</evidence>
<dbReference type="Proteomes" id="UP000001075">
    <property type="component" value="Unassembled WGS sequence"/>
</dbReference>
<evidence type="ECO:0000313" key="1">
    <source>
        <dbReference type="EMBL" id="EGW10744.1"/>
    </source>
</evidence>
<organism evidence="1 2">
    <name type="scientific">Cricetulus griseus</name>
    <name type="common">Chinese hamster</name>
    <name type="synonym">Cricetulus barabensis griseus</name>
    <dbReference type="NCBI Taxonomy" id="10029"/>
    <lineage>
        <taxon>Eukaryota</taxon>
        <taxon>Metazoa</taxon>
        <taxon>Chordata</taxon>
        <taxon>Craniata</taxon>
        <taxon>Vertebrata</taxon>
        <taxon>Euteleostomi</taxon>
        <taxon>Mammalia</taxon>
        <taxon>Eutheria</taxon>
        <taxon>Euarchontoglires</taxon>
        <taxon>Glires</taxon>
        <taxon>Rodentia</taxon>
        <taxon>Myomorpha</taxon>
        <taxon>Muroidea</taxon>
        <taxon>Cricetidae</taxon>
        <taxon>Cricetinae</taxon>
        <taxon>Cricetulus</taxon>
    </lineage>
</organism>
<dbReference type="AlphaFoldDB" id="G3I190"/>
<accession>G3I190</accession>
<gene>
    <name evidence="1" type="ORF">I79_017140</name>
</gene>
<proteinExistence type="predicted"/>
<name>G3I190_CRIGR</name>
<protein>
    <submittedName>
        <fullName evidence="1">Uncharacterized protein</fullName>
    </submittedName>
</protein>
<reference evidence="2" key="1">
    <citation type="journal article" date="2011" name="Nat. Biotechnol.">
        <title>The genomic sequence of the Chinese hamster ovary (CHO)-K1 cell line.</title>
        <authorList>
            <person name="Xu X."/>
            <person name="Nagarajan H."/>
            <person name="Lewis N.E."/>
            <person name="Pan S."/>
            <person name="Cai Z."/>
            <person name="Liu X."/>
            <person name="Chen W."/>
            <person name="Xie M."/>
            <person name="Wang W."/>
            <person name="Hammond S."/>
            <person name="Andersen M.R."/>
            <person name="Neff N."/>
            <person name="Passarelli B."/>
            <person name="Koh W."/>
            <person name="Fan H.C."/>
            <person name="Wang J."/>
            <person name="Gui Y."/>
            <person name="Lee K.H."/>
            <person name="Betenbaugh M.J."/>
            <person name="Quake S.R."/>
            <person name="Famili I."/>
            <person name="Palsson B.O."/>
            <person name="Wang J."/>
        </authorList>
    </citation>
    <scope>NUCLEOTIDE SEQUENCE [LARGE SCALE GENOMIC DNA]</scope>
    <source>
        <strain evidence="2">CHO K1 cell line</strain>
    </source>
</reference>